<evidence type="ECO:0000256" key="1">
    <source>
        <dbReference type="SAM" id="MobiDB-lite"/>
    </source>
</evidence>
<accession>A0ABR0PN26</accession>
<sequence>MTGGSVRKEMEERVDGCLKALEGEGEGLSSNRASCEWRKEKMKQWRHKGMHKGMMKNGGGKIGRGGR</sequence>
<proteinExistence type="predicted"/>
<name>A0ABR0PN26_GOSAR</name>
<feature type="compositionally biased region" description="Gly residues" evidence="1">
    <location>
        <begin position="56"/>
        <end position="67"/>
    </location>
</feature>
<evidence type="ECO:0000313" key="3">
    <source>
        <dbReference type="Proteomes" id="UP001358586"/>
    </source>
</evidence>
<keyword evidence="3" id="KW-1185">Reference proteome</keyword>
<feature type="region of interest" description="Disordered" evidence="1">
    <location>
        <begin position="44"/>
        <end position="67"/>
    </location>
</feature>
<protein>
    <submittedName>
        <fullName evidence="2">Uncharacterized protein</fullName>
    </submittedName>
</protein>
<dbReference type="EMBL" id="JARKNE010000006">
    <property type="protein sequence ID" value="KAK5825681.1"/>
    <property type="molecule type" value="Genomic_DNA"/>
</dbReference>
<comment type="caution">
    <text evidence="2">The sequence shown here is derived from an EMBL/GenBank/DDBJ whole genome shotgun (WGS) entry which is preliminary data.</text>
</comment>
<organism evidence="2 3">
    <name type="scientific">Gossypium arboreum</name>
    <name type="common">Tree cotton</name>
    <name type="synonym">Gossypium nanking</name>
    <dbReference type="NCBI Taxonomy" id="29729"/>
    <lineage>
        <taxon>Eukaryota</taxon>
        <taxon>Viridiplantae</taxon>
        <taxon>Streptophyta</taxon>
        <taxon>Embryophyta</taxon>
        <taxon>Tracheophyta</taxon>
        <taxon>Spermatophyta</taxon>
        <taxon>Magnoliopsida</taxon>
        <taxon>eudicotyledons</taxon>
        <taxon>Gunneridae</taxon>
        <taxon>Pentapetalae</taxon>
        <taxon>rosids</taxon>
        <taxon>malvids</taxon>
        <taxon>Malvales</taxon>
        <taxon>Malvaceae</taxon>
        <taxon>Malvoideae</taxon>
        <taxon>Gossypium</taxon>
    </lineage>
</organism>
<reference evidence="2 3" key="1">
    <citation type="submission" date="2023-03" db="EMBL/GenBank/DDBJ databases">
        <title>WGS of Gossypium arboreum.</title>
        <authorList>
            <person name="Yu D."/>
        </authorList>
    </citation>
    <scope>NUCLEOTIDE SEQUENCE [LARGE SCALE GENOMIC DNA]</scope>
    <source>
        <tissue evidence="2">Leaf</tissue>
    </source>
</reference>
<gene>
    <name evidence="2" type="ORF">PVK06_020539</name>
</gene>
<feature type="compositionally biased region" description="Basic residues" evidence="1">
    <location>
        <begin position="44"/>
        <end position="54"/>
    </location>
</feature>
<evidence type="ECO:0000313" key="2">
    <source>
        <dbReference type="EMBL" id="KAK5825681.1"/>
    </source>
</evidence>
<dbReference type="Proteomes" id="UP001358586">
    <property type="component" value="Chromosome 6"/>
</dbReference>